<dbReference type="OrthoDB" id="1939300at2759"/>
<dbReference type="AlphaFoldDB" id="A0A9Q1GVJ2"/>
<dbReference type="PANTHER" id="PTHR31286">
    <property type="entry name" value="GLYCINE-RICH CELL WALL STRUCTURAL PROTEIN 1.8-LIKE"/>
    <property type="match status" value="1"/>
</dbReference>
<feature type="domain" description="DUF4283" evidence="1">
    <location>
        <begin position="120"/>
        <end position="193"/>
    </location>
</feature>
<protein>
    <recommendedName>
        <fullName evidence="1">DUF4283 domain-containing protein</fullName>
    </recommendedName>
</protein>
<accession>A0A9Q1GVJ2</accession>
<evidence type="ECO:0000313" key="2">
    <source>
        <dbReference type="EMBL" id="KAJ8425910.1"/>
    </source>
</evidence>
<name>A0A9Q1GVJ2_9CARY</name>
<reference evidence="2" key="1">
    <citation type="submission" date="2022-04" db="EMBL/GenBank/DDBJ databases">
        <title>Carnegiea gigantea Genome sequencing and assembly v2.</title>
        <authorList>
            <person name="Copetti D."/>
            <person name="Sanderson M.J."/>
            <person name="Burquez A."/>
            <person name="Wojciechowski M.F."/>
        </authorList>
    </citation>
    <scope>NUCLEOTIDE SEQUENCE</scope>
    <source>
        <strain evidence="2">SGP5-SGP5p</strain>
        <tissue evidence="2">Aerial part</tissue>
    </source>
</reference>
<sequence>MVKGTRGRRPPTESVQKALELNRIQSEAHLYCRGTLSEGSRFSIAEESSRIFEEECMIDWENENKDQDRAKKGNEKEVVSVQQVQTESLAPREGETLMFTGSDGKSKIAITDIQEELDFWQFSVLASVLGMNPPLKVIDVWEKFEFESVVIVQKGLFLIHFTSKADRRRALESGTIFLDKHPVVVKKWNLETSMSKEEVRIVDVWVRLPGLHVKYWSTMSLSKIMSQIGIPKQTNHYTPRRIRLAYVRVLVEIQTNQELKEEVIFENEKGTEVRQPIHFEWKPLKCSSCGMFGHSEDNSNRMPRIIQRWVRKENAQQSIARLDKHEEQQQHNQDQNVHESPVCILEMSVQHIHSYIRHITRKCLYLTLVYGANEDEERVALWDTLRR</sequence>
<organism evidence="2 3">
    <name type="scientific">Carnegiea gigantea</name>
    <dbReference type="NCBI Taxonomy" id="171969"/>
    <lineage>
        <taxon>Eukaryota</taxon>
        <taxon>Viridiplantae</taxon>
        <taxon>Streptophyta</taxon>
        <taxon>Embryophyta</taxon>
        <taxon>Tracheophyta</taxon>
        <taxon>Spermatophyta</taxon>
        <taxon>Magnoliopsida</taxon>
        <taxon>eudicotyledons</taxon>
        <taxon>Gunneridae</taxon>
        <taxon>Pentapetalae</taxon>
        <taxon>Caryophyllales</taxon>
        <taxon>Cactineae</taxon>
        <taxon>Cactaceae</taxon>
        <taxon>Cactoideae</taxon>
        <taxon>Echinocereeae</taxon>
        <taxon>Carnegiea</taxon>
    </lineage>
</organism>
<dbReference type="InterPro" id="IPR025558">
    <property type="entry name" value="DUF4283"/>
</dbReference>
<gene>
    <name evidence="2" type="ORF">Cgig2_015728</name>
</gene>
<dbReference type="InterPro" id="IPR040256">
    <property type="entry name" value="At4g02000-like"/>
</dbReference>
<dbReference type="Proteomes" id="UP001153076">
    <property type="component" value="Unassembled WGS sequence"/>
</dbReference>
<dbReference type="Pfam" id="PF14111">
    <property type="entry name" value="DUF4283"/>
    <property type="match status" value="1"/>
</dbReference>
<proteinExistence type="predicted"/>
<evidence type="ECO:0000259" key="1">
    <source>
        <dbReference type="Pfam" id="PF14111"/>
    </source>
</evidence>
<evidence type="ECO:0000313" key="3">
    <source>
        <dbReference type="Proteomes" id="UP001153076"/>
    </source>
</evidence>
<dbReference type="PANTHER" id="PTHR31286:SF165">
    <property type="entry name" value="DUF4283 DOMAIN-CONTAINING PROTEIN"/>
    <property type="match status" value="1"/>
</dbReference>
<keyword evidence="3" id="KW-1185">Reference proteome</keyword>
<dbReference type="EMBL" id="JAKOGI010001383">
    <property type="protein sequence ID" value="KAJ8425910.1"/>
    <property type="molecule type" value="Genomic_DNA"/>
</dbReference>
<comment type="caution">
    <text evidence="2">The sequence shown here is derived from an EMBL/GenBank/DDBJ whole genome shotgun (WGS) entry which is preliminary data.</text>
</comment>